<dbReference type="GO" id="GO:0005576">
    <property type="term" value="C:extracellular region"/>
    <property type="evidence" value="ECO:0007669"/>
    <property type="project" value="UniProtKB-SubCell"/>
</dbReference>
<evidence type="ECO:0000256" key="4">
    <source>
        <dbReference type="ARBA" id="ARBA00023157"/>
    </source>
</evidence>
<dbReference type="PhylomeDB" id="A7SH93"/>
<dbReference type="HOGENOM" id="CLU_122082_0_0_1"/>
<feature type="non-terminal residue" evidence="5">
    <location>
        <position position="1"/>
    </location>
</feature>
<dbReference type="eggNOG" id="ENOG502S1HS">
    <property type="taxonomic scope" value="Eukaryota"/>
</dbReference>
<comment type="subcellular location">
    <subcellularLocation>
        <location evidence="1">Secreted</location>
    </subcellularLocation>
</comment>
<dbReference type="EMBL" id="DS469658">
    <property type="protein sequence ID" value="EDO36920.1"/>
    <property type="molecule type" value="Genomic_DNA"/>
</dbReference>
<evidence type="ECO:0000313" key="5">
    <source>
        <dbReference type="EMBL" id="EDO36920.1"/>
    </source>
</evidence>
<comment type="similarity">
    <text evidence="2">Belongs to the dermatopontin family.</text>
</comment>
<dbReference type="Proteomes" id="UP000001593">
    <property type="component" value="Unassembled WGS sequence"/>
</dbReference>
<dbReference type="Pfam" id="PF14704">
    <property type="entry name" value="DERM"/>
    <property type="match status" value="1"/>
</dbReference>
<evidence type="ECO:0000256" key="1">
    <source>
        <dbReference type="ARBA" id="ARBA00004613"/>
    </source>
</evidence>
<evidence type="ECO:0000256" key="2">
    <source>
        <dbReference type="ARBA" id="ARBA00008712"/>
    </source>
</evidence>
<evidence type="ECO:0000256" key="3">
    <source>
        <dbReference type="ARBA" id="ARBA00022525"/>
    </source>
</evidence>
<evidence type="ECO:0000313" key="6">
    <source>
        <dbReference type="Proteomes" id="UP000001593"/>
    </source>
</evidence>
<organism evidence="5 6">
    <name type="scientific">Nematostella vectensis</name>
    <name type="common">Starlet sea anemone</name>
    <dbReference type="NCBI Taxonomy" id="45351"/>
    <lineage>
        <taxon>Eukaryota</taxon>
        <taxon>Metazoa</taxon>
        <taxon>Cnidaria</taxon>
        <taxon>Anthozoa</taxon>
        <taxon>Hexacorallia</taxon>
        <taxon>Actiniaria</taxon>
        <taxon>Edwardsiidae</taxon>
        <taxon>Nematostella</taxon>
    </lineage>
</organism>
<sequence>WLNYFDKKVFFSCPYGQSVSNIQGLYSACHRDRVWKYQCTNNPATRGRCSWSHWVNDFDQLINYHCPYSGFITGVESYHSNHHEDRRFRFKCCNSHNYKRIHCTTTHYKNSWRARINYSVPNGFYLSGMTSEHSNQQEDRRWQYEYCRTKKLYHG</sequence>
<keyword evidence="3" id="KW-0964">Secreted</keyword>
<dbReference type="GO" id="GO:0030199">
    <property type="term" value="P:collagen fibril organization"/>
    <property type="evidence" value="ECO:0000318"/>
    <property type="project" value="GO_Central"/>
</dbReference>
<dbReference type="PANTHER" id="PTHR15040:SF1">
    <property type="entry name" value="DERMATOPONTIN-LIKE ISOFORM X1"/>
    <property type="match status" value="1"/>
</dbReference>
<gene>
    <name evidence="5" type="ORF">NEMVEDRAFT_v1g118229</name>
</gene>
<accession>A7SH93</accession>
<dbReference type="KEGG" id="nve:5508413"/>
<keyword evidence="6" id="KW-1185">Reference proteome</keyword>
<protein>
    <submittedName>
        <fullName evidence="5">Uncharacterized protein</fullName>
    </submittedName>
</protein>
<name>A7SH93_NEMVE</name>
<dbReference type="AlphaFoldDB" id="A7SH93"/>
<keyword evidence="4" id="KW-1015">Disulfide bond</keyword>
<reference evidence="5" key="1">
    <citation type="journal article" date="2007" name="Science">
        <title>Sea anemone genome reveals ancestral eumetazoan gene repertoire and genomic organization.</title>
        <authorList>
            <person name="Putnam N.H."/>
            <person name="Srivastava M."/>
            <person name="Hellsten U."/>
            <person name="Dirks B."/>
            <person name="Chapman J."/>
            <person name="Salamov A."/>
            <person name="Terry A."/>
            <person name="Shapiro H."/>
            <person name="Lindquist E."/>
            <person name="Kapitonov V.V."/>
            <person name="Jurka J."/>
            <person name="Genikhovich G."/>
            <person name="Grigoriev I.V."/>
            <person name="Lucas S.M."/>
            <person name="Steele R.E."/>
            <person name="Finnerty J.R."/>
            <person name="Technau U."/>
            <person name="Martindale M.Q."/>
            <person name="Rokhsar D.S."/>
        </authorList>
    </citation>
    <scope>NUCLEOTIDE SEQUENCE [LARGE SCALE GENOMIC DNA]</scope>
    <source>
        <strain evidence="5">CH2 x CH6</strain>
    </source>
</reference>
<dbReference type="InParanoid" id="A7SH93"/>
<proteinExistence type="inferred from homology"/>
<dbReference type="InterPro" id="IPR026645">
    <property type="entry name" value="Dermatopontin"/>
</dbReference>
<dbReference type="FunCoup" id="A7SH93">
    <property type="interactions" value="21"/>
</dbReference>
<dbReference type="PANTHER" id="PTHR15040">
    <property type="entry name" value="DERMATOPONTIN-RELATED"/>
    <property type="match status" value="1"/>
</dbReference>
<dbReference type="OMA" id="RRWRVKC"/>